<keyword evidence="3" id="KW-0378">Hydrolase</keyword>
<organism evidence="5 6">
    <name type="scientific">Methanococcus vannielii (strain ATCC 35089 / DSM 1224 / JCM 13029 / OCM 148 / SB)</name>
    <dbReference type="NCBI Taxonomy" id="406327"/>
    <lineage>
        <taxon>Archaea</taxon>
        <taxon>Methanobacteriati</taxon>
        <taxon>Methanobacteriota</taxon>
        <taxon>Methanomada group</taxon>
        <taxon>Methanococci</taxon>
        <taxon>Methanococcales</taxon>
        <taxon>Methanococcaceae</taxon>
        <taxon>Methanococcus</taxon>
    </lineage>
</organism>
<dbReference type="Pfam" id="PF17146">
    <property type="entry name" value="PIN_6"/>
    <property type="match status" value="1"/>
</dbReference>
<dbReference type="GO" id="GO:0030490">
    <property type="term" value="P:maturation of SSU-rRNA"/>
    <property type="evidence" value="ECO:0007669"/>
    <property type="project" value="TreeGrafter"/>
</dbReference>
<protein>
    <submittedName>
        <fullName evidence="5">Nucleotide binding protein PINc</fullName>
    </submittedName>
</protein>
<dbReference type="GO" id="GO:0004521">
    <property type="term" value="F:RNA endonuclease activity"/>
    <property type="evidence" value="ECO:0007669"/>
    <property type="project" value="TreeGrafter"/>
</dbReference>
<dbReference type="EMBL" id="CP000742">
    <property type="protein sequence ID" value="ABR55259.1"/>
    <property type="molecule type" value="Genomic_DNA"/>
</dbReference>
<dbReference type="OrthoDB" id="27944at2157"/>
<evidence type="ECO:0000313" key="5">
    <source>
        <dbReference type="EMBL" id="ABR55259.1"/>
    </source>
</evidence>
<gene>
    <name evidence="5" type="ordered locus">Mevan_1362</name>
</gene>
<dbReference type="eggNOG" id="arCOG00721">
    <property type="taxonomic scope" value="Archaea"/>
</dbReference>
<dbReference type="PANTHER" id="PTHR12814">
    <property type="entry name" value="RNA-BINDING PROTEIN NOB1"/>
    <property type="match status" value="1"/>
</dbReference>
<accession>A6URY7</accession>
<dbReference type="SMART" id="SM00670">
    <property type="entry name" value="PINc"/>
    <property type="match status" value="1"/>
</dbReference>
<dbReference type="Gene3D" id="3.40.50.1010">
    <property type="entry name" value="5'-nuclease"/>
    <property type="match status" value="1"/>
</dbReference>
<dbReference type="STRING" id="406327.Mevan_1362"/>
<dbReference type="GeneID" id="5324870"/>
<dbReference type="InterPro" id="IPR002716">
    <property type="entry name" value="PIN_dom"/>
</dbReference>
<dbReference type="PANTHER" id="PTHR12814:SF2">
    <property type="entry name" value="RNA-BINDING PROTEIN NOB1"/>
    <property type="match status" value="1"/>
</dbReference>
<evidence type="ECO:0000256" key="3">
    <source>
        <dbReference type="ARBA" id="ARBA00022801"/>
    </source>
</evidence>
<dbReference type="CDD" id="cd09876">
    <property type="entry name" value="PIN_Nob1-like"/>
    <property type="match status" value="1"/>
</dbReference>
<dbReference type="NCBIfam" id="NF009144">
    <property type="entry name" value="PRK12496.1-1"/>
    <property type="match status" value="1"/>
</dbReference>
<reference evidence="5" key="1">
    <citation type="submission" date="2007-06" db="EMBL/GenBank/DDBJ databases">
        <title>Complete sequence of Methanococcus vannielii SB.</title>
        <authorList>
            <consortium name="US DOE Joint Genome Institute"/>
            <person name="Copeland A."/>
            <person name="Lucas S."/>
            <person name="Lapidus A."/>
            <person name="Barry K."/>
            <person name="Glavina del Rio T."/>
            <person name="Dalin E."/>
            <person name="Tice H."/>
            <person name="Pitluck S."/>
            <person name="Chain P."/>
            <person name="Malfatti S."/>
            <person name="Shin M."/>
            <person name="Vergez L."/>
            <person name="Schmutz J."/>
            <person name="Larimer F."/>
            <person name="Land M."/>
            <person name="Hauser L."/>
            <person name="Kyrpides N."/>
            <person name="Anderson I."/>
            <person name="Sieprawska-Lupa M."/>
            <person name="Whitman W.B."/>
            <person name="Richardson P."/>
        </authorList>
    </citation>
    <scope>NUCLEOTIDE SEQUENCE [LARGE SCALE GENOMIC DNA]</scope>
    <source>
        <strain evidence="5">SB</strain>
    </source>
</reference>
<dbReference type="GO" id="GO:0016787">
    <property type="term" value="F:hydrolase activity"/>
    <property type="evidence" value="ECO:0007669"/>
    <property type="project" value="UniProtKB-KW"/>
</dbReference>
<evidence type="ECO:0000256" key="2">
    <source>
        <dbReference type="ARBA" id="ARBA00022723"/>
    </source>
</evidence>
<proteinExistence type="predicted"/>
<evidence type="ECO:0000259" key="4">
    <source>
        <dbReference type="SMART" id="SM00670"/>
    </source>
</evidence>
<dbReference type="GO" id="GO:0046872">
    <property type="term" value="F:metal ion binding"/>
    <property type="evidence" value="ECO:0007669"/>
    <property type="project" value="UniProtKB-KW"/>
</dbReference>
<dbReference type="RefSeq" id="WP_012066174.1">
    <property type="nucleotide sequence ID" value="NC_009634.1"/>
</dbReference>
<keyword evidence="6" id="KW-1185">Reference proteome</keyword>
<dbReference type="SUPFAM" id="SSF88723">
    <property type="entry name" value="PIN domain-like"/>
    <property type="match status" value="1"/>
</dbReference>
<feature type="domain" description="PIN" evidence="4">
    <location>
        <begin position="1"/>
        <end position="100"/>
    </location>
</feature>
<evidence type="ECO:0000313" key="6">
    <source>
        <dbReference type="Proteomes" id="UP000001107"/>
    </source>
</evidence>
<dbReference type="InterPro" id="IPR033411">
    <property type="entry name" value="Ribonuclease_PIN"/>
</dbReference>
<dbReference type="AlphaFoldDB" id="A6URY7"/>
<dbReference type="InterPro" id="IPR029060">
    <property type="entry name" value="PIN-like_dom_sf"/>
</dbReference>
<keyword evidence="1" id="KW-0540">Nuclease</keyword>
<dbReference type="Proteomes" id="UP000001107">
    <property type="component" value="Chromosome"/>
</dbReference>
<dbReference type="KEGG" id="mvn:Mevan_1362"/>
<evidence type="ECO:0000256" key="1">
    <source>
        <dbReference type="ARBA" id="ARBA00022722"/>
    </source>
</evidence>
<sequence length="171" mass="19277">MIKILDASAFIHGYNPSIEEGIHYTTNGIVLEVVSKEEIIKSALDYGKLKILDPKIENIENVSKMTLNTGDTLSKNDIEILALAIELEGILYTDDYGIQNVSKKLNVKYKNIIAEGSKNDFIWKKLCKGCKAMYPINYPDSECDVCGSELHRKMVKNRLKKSKNSKTCKKT</sequence>
<keyword evidence="2" id="KW-0479">Metal-binding</keyword>
<name>A6URY7_METVS</name>
<dbReference type="InterPro" id="IPR039907">
    <property type="entry name" value="NOB1"/>
</dbReference>
<dbReference type="GO" id="GO:0030688">
    <property type="term" value="C:preribosome, small subunit precursor"/>
    <property type="evidence" value="ECO:0007669"/>
    <property type="project" value="TreeGrafter"/>
</dbReference>
<dbReference type="HOGENOM" id="CLU_109674_0_0_2"/>